<dbReference type="AlphaFoldDB" id="A0A2T1E2D1"/>
<proteinExistence type="predicted"/>
<dbReference type="Proteomes" id="UP000239576">
    <property type="component" value="Unassembled WGS sequence"/>
</dbReference>
<gene>
    <name evidence="1" type="ORF">C7B82_18650</name>
</gene>
<comment type="caution">
    <text evidence="1">The sequence shown here is derived from an EMBL/GenBank/DDBJ whole genome shotgun (WGS) entry which is preliminary data.</text>
</comment>
<protein>
    <submittedName>
        <fullName evidence="1">IS5/IS1182 family transposase</fullName>
    </submittedName>
</protein>
<reference evidence="2" key="1">
    <citation type="submission" date="2018-02" db="EMBL/GenBank/DDBJ databases">
        <authorList>
            <person name="Moore K."/>
            <person name="Momper L."/>
        </authorList>
    </citation>
    <scope>NUCLEOTIDE SEQUENCE [LARGE SCALE GENOMIC DNA]</scope>
    <source>
        <strain evidence="2">ULC18</strain>
    </source>
</reference>
<organism evidence="1 2">
    <name type="scientific">Stenomitos frigidus ULC18</name>
    <dbReference type="NCBI Taxonomy" id="2107698"/>
    <lineage>
        <taxon>Bacteria</taxon>
        <taxon>Bacillati</taxon>
        <taxon>Cyanobacteriota</taxon>
        <taxon>Cyanophyceae</taxon>
        <taxon>Leptolyngbyales</taxon>
        <taxon>Leptolyngbyaceae</taxon>
        <taxon>Stenomitos</taxon>
    </lineage>
</organism>
<dbReference type="OrthoDB" id="531765at2"/>
<accession>A0A2T1E2D1</accession>
<evidence type="ECO:0000313" key="1">
    <source>
        <dbReference type="EMBL" id="PSB26899.1"/>
    </source>
</evidence>
<name>A0A2T1E2D1_9CYAN</name>
<sequence>MVPLPRTCQRLNIKGFCFYKATNGIKRHLAVYPLGFPCFTHWTSANVADDVGLIEPLTLNIAYCQAKPVALPKTTILLQLSTKPSKQEKAAPGQAVLVPAAVRCVIERSHARRERCKSRVKNFERTHAPAMTKLKVCFVRPMLKRPAAPS</sequence>
<reference evidence="1 2" key="2">
    <citation type="submission" date="2018-03" db="EMBL/GenBank/DDBJ databases">
        <title>The ancient ancestry and fast evolution of plastids.</title>
        <authorList>
            <person name="Moore K.R."/>
            <person name="Magnabosco C."/>
            <person name="Momper L."/>
            <person name="Gold D.A."/>
            <person name="Bosak T."/>
            <person name="Fournier G.P."/>
        </authorList>
    </citation>
    <scope>NUCLEOTIDE SEQUENCE [LARGE SCALE GENOMIC DNA]</scope>
    <source>
        <strain evidence="1 2">ULC18</strain>
    </source>
</reference>
<dbReference type="EMBL" id="PVWK01000099">
    <property type="protein sequence ID" value="PSB26899.1"/>
    <property type="molecule type" value="Genomic_DNA"/>
</dbReference>
<keyword evidence="2" id="KW-1185">Reference proteome</keyword>
<evidence type="ECO:0000313" key="2">
    <source>
        <dbReference type="Proteomes" id="UP000239576"/>
    </source>
</evidence>